<reference evidence="2 3" key="1">
    <citation type="submission" date="2017-04" db="EMBL/GenBank/DDBJ databases">
        <title>Draft genome of the yeast Clavispora lusitaniae type strain CBS 6936.</title>
        <authorList>
            <person name="Durrens P."/>
            <person name="Klopp C."/>
            <person name="Biteau N."/>
            <person name="Fitton-Ouhabi V."/>
            <person name="Dementhon K."/>
            <person name="Accoceberry I."/>
            <person name="Sherman D.J."/>
            <person name="Noel T."/>
        </authorList>
    </citation>
    <scope>NUCLEOTIDE SEQUENCE [LARGE SCALE GENOMIC DNA]</scope>
    <source>
        <strain evidence="2 3">CBS 6936</strain>
    </source>
</reference>
<evidence type="ECO:0000256" key="1">
    <source>
        <dbReference type="SAM" id="MobiDB-lite"/>
    </source>
</evidence>
<feature type="compositionally biased region" description="Polar residues" evidence="1">
    <location>
        <begin position="470"/>
        <end position="484"/>
    </location>
</feature>
<dbReference type="KEGG" id="clus:A9F13_03g02860"/>
<comment type="caution">
    <text evidence="2">The sequence shown here is derived from an EMBL/GenBank/DDBJ whole genome shotgun (WGS) entry which is preliminary data.</text>
</comment>
<accession>A0AA91Q2Z5</accession>
<protein>
    <submittedName>
        <fullName evidence="2">Uncharacterized protein</fullName>
    </submittedName>
</protein>
<dbReference type="InterPro" id="IPR014839">
    <property type="entry name" value="Crt10"/>
</dbReference>
<feature type="compositionally biased region" description="Low complexity" evidence="1">
    <location>
        <begin position="144"/>
        <end position="169"/>
    </location>
</feature>
<dbReference type="Proteomes" id="UP000195602">
    <property type="component" value="Unassembled WGS sequence"/>
</dbReference>
<dbReference type="Pfam" id="PF08728">
    <property type="entry name" value="CRT10"/>
    <property type="match status" value="2"/>
</dbReference>
<name>A0AA91Q2Z5_CLALS</name>
<feature type="region of interest" description="Disordered" evidence="1">
    <location>
        <begin position="117"/>
        <end position="183"/>
    </location>
</feature>
<gene>
    <name evidence="2" type="ORF">A9F13_03g02860</name>
</gene>
<dbReference type="AlphaFoldDB" id="A0AA91Q2Z5"/>
<feature type="compositionally biased region" description="Polar residues" evidence="1">
    <location>
        <begin position="117"/>
        <end position="130"/>
    </location>
</feature>
<proteinExistence type="predicted"/>
<dbReference type="EMBL" id="LYUB02000003">
    <property type="protein sequence ID" value="OVF10139.1"/>
    <property type="molecule type" value="Genomic_DNA"/>
</dbReference>
<feature type="region of interest" description="Disordered" evidence="1">
    <location>
        <begin position="448"/>
        <end position="484"/>
    </location>
</feature>
<evidence type="ECO:0000313" key="3">
    <source>
        <dbReference type="Proteomes" id="UP000195602"/>
    </source>
</evidence>
<feature type="compositionally biased region" description="Acidic residues" evidence="1">
    <location>
        <begin position="451"/>
        <end position="460"/>
    </location>
</feature>
<sequence>MVHTFSLFLRLLEYRGLLQNRSRHLDNDQLSSPDADLSFDLSGPPAVASDRRYSNNSERTDMRQVVADLARRWEQHDSLTRREIFGQEPFTDAHNSSAIEYENQSAIEFENQSAIASENQSAIGQSASQCSQSDNTSVDDDSTSHSPSHSPSHSSHSSYSSHSSHSQDSSFHESHDSGNGGVYDPYRPALSRLVPGDAMRLVALPPAAKFRDSVRLVPVGATLVHGLESSRRYKNNLAGVLENILVVACCSEIMMYDLDHLHMPNKSPRLRFDTRPAFTSTAARVISTWPHFPHTINALKVCSSWVDGPAVGVCVDDGSVLVWNAKTLYREMERNKSGRLFGLRLAPDFSLQVDASAWGLDFASACDEHGSLHHVVVVSANSQKVTLLYSEGNGKFAHVSMEALSHNIPDVSVVKYRIHEGKHRVKVYATSISGELVILEFGFERKKVDESESEGNETEDVERGPDNHGESTTSQDSHDPSFSNVESTVFFSTPKLIRQTQLPADGWTCKPIAARYFKPVQSLRAMTGDPSIVEETEMSHILAESRIVKMTADPVTTSHVGGAARWQFFGSPVLTFSPDDTDAKLVDAQVDYNHMRMAYELQCRSIGTSSKYSVTDSPDDVFIAMSTDTRLGLMREDSLFCHAATKRLFTLDIPQNEDTRWCDRLSITLLIPDLSCFVAASQSGLVSIMRLCQHRGLYGMRQEHVFPNALSLVVAEHSLRTLIGLCCRNTSPSSEYPRFHLYVVYSDGLVLTYELTAEI</sequence>
<evidence type="ECO:0000313" key="2">
    <source>
        <dbReference type="EMBL" id="OVF10139.1"/>
    </source>
</evidence>
<organism evidence="2 3">
    <name type="scientific">Clavispora lusitaniae</name>
    <name type="common">Candida lusitaniae</name>
    <dbReference type="NCBI Taxonomy" id="36911"/>
    <lineage>
        <taxon>Eukaryota</taxon>
        <taxon>Fungi</taxon>
        <taxon>Dikarya</taxon>
        <taxon>Ascomycota</taxon>
        <taxon>Saccharomycotina</taxon>
        <taxon>Pichiomycetes</taxon>
        <taxon>Metschnikowiaceae</taxon>
        <taxon>Clavispora</taxon>
    </lineage>
</organism>